<proteinExistence type="inferred from homology"/>
<feature type="signal peptide" evidence="2">
    <location>
        <begin position="1"/>
        <end position="34"/>
    </location>
</feature>
<dbReference type="Proteomes" id="UP000245507">
    <property type="component" value="Unassembled WGS sequence"/>
</dbReference>
<evidence type="ECO:0000313" key="5">
    <source>
        <dbReference type="Proteomes" id="UP000245507"/>
    </source>
</evidence>
<evidence type="ECO:0000256" key="1">
    <source>
        <dbReference type="ARBA" id="ARBA00006865"/>
    </source>
</evidence>
<dbReference type="AlphaFoldDB" id="A0A316TJQ7"/>
<dbReference type="InterPro" id="IPR050546">
    <property type="entry name" value="Glycosyl_Hydrlase_16"/>
</dbReference>
<evidence type="ECO:0000259" key="3">
    <source>
        <dbReference type="PROSITE" id="PS51762"/>
    </source>
</evidence>
<evidence type="ECO:0000256" key="2">
    <source>
        <dbReference type="SAM" id="SignalP"/>
    </source>
</evidence>
<evidence type="ECO:0000313" key="4">
    <source>
        <dbReference type="EMBL" id="PWN03479.1"/>
    </source>
</evidence>
<dbReference type="Pfam" id="PF00722">
    <property type="entry name" value="Glyco_hydro_16"/>
    <property type="match status" value="1"/>
</dbReference>
<gene>
    <name evidence="4" type="ORF">DJ010_05000</name>
</gene>
<name>A0A316TJQ7_9ACTN</name>
<organism evidence="4 5">
    <name type="scientific">Nocardioides silvaticus</name>
    <dbReference type="NCBI Taxonomy" id="2201891"/>
    <lineage>
        <taxon>Bacteria</taxon>
        <taxon>Bacillati</taxon>
        <taxon>Actinomycetota</taxon>
        <taxon>Actinomycetes</taxon>
        <taxon>Propionibacteriales</taxon>
        <taxon>Nocardioidaceae</taxon>
        <taxon>Nocardioides</taxon>
    </lineage>
</organism>
<dbReference type="GO" id="GO:0004553">
    <property type="term" value="F:hydrolase activity, hydrolyzing O-glycosyl compounds"/>
    <property type="evidence" value="ECO:0007669"/>
    <property type="project" value="InterPro"/>
</dbReference>
<feature type="chain" id="PRO_5016367631" description="GH16 domain-containing protein" evidence="2">
    <location>
        <begin position="35"/>
        <end position="310"/>
    </location>
</feature>
<keyword evidence="2" id="KW-0732">Signal</keyword>
<accession>A0A316TJQ7</accession>
<dbReference type="PANTHER" id="PTHR10963:SF55">
    <property type="entry name" value="GLYCOSIDE HYDROLASE FAMILY 16 PROTEIN"/>
    <property type="match status" value="1"/>
</dbReference>
<dbReference type="GO" id="GO:0005975">
    <property type="term" value="P:carbohydrate metabolic process"/>
    <property type="evidence" value="ECO:0007669"/>
    <property type="project" value="InterPro"/>
</dbReference>
<dbReference type="EMBL" id="QGDD01000002">
    <property type="protein sequence ID" value="PWN03479.1"/>
    <property type="molecule type" value="Genomic_DNA"/>
</dbReference>
<reference evidence="4 5" key="1">
    <citation type="submission" date="2018-05" db="EMBL/GenBank/DDBJ databases">
        <title>Nocardioides silvaticus genome.</title>
        <authorList>
            <person name="Li C."/>
            <person name="Wang G."/>
        </authorList>
    </citation>
    <scope>NUCLEOTIDE SEQUENCE [LARGE SCALE GENOMIC DNA]</scope>
    <source>
        <strain evidence="4 5">CCTCC AB 2018079</strain>
    </source>
</reference>
<comment type="caution">
    <text evidence="4">The sequence shown here is derived from an EMBL/GenBank/DDBJ whole genome shotgun (WGS) entry which is preliminary data.</text>
</comment>
<sequence length="310" mass="34221">MLDRILPVSPRVRRACAAALAVAALWLAPGDALSSAADPPASSPSAERARTDACGPLVGKPGGGHWQCTFVDNFNGTALDTSKWALQDTVKSGFRSGLTCYRGGENVAVRDGTLRLTARDLGHPVDCSNPYGQFLTRYTGGLVTTRNSFTQTYGRFEVRARFPTARTAGVHGAFWMYPPQLKYGQWPASGEIDVAEWWSSDPQTVLPTLHYNGRNFHADSGWGCQVADVSSFHTYRVEWYRTGMRFFVDNALCFSRKWRPDPPQEFPQPFDHPFGMILNMGVGTAAGTNRVTEETQLPATFVVDYARAWK</sequence>
<dbReference type="Gene3D" id="2.60.120.200">
    <property type="match status" value="1"/>
</dbReference>
<dbReference type="CDD" id="cd08023">
    <property type="entry name" value="GH16_laminarinase_like"/>
    <property type="match status" value="1"/>
</dbReference>
<comment type="similarity">
    <text evidence="1">Belongs to the glycosyl hydrolase 16 family.</text>
</comment>
<dbReference type="PANTHER" id="PTHR10963">
    <property type="entry name" value="GLYCOSYL HYDROLASE-RELATED"/>
    <property type="match status" value="1"/>
</dbReference>
<feature type="domain" description="GH16" evidence="3">
    <location>
        <begin position="32"/>
        <end position="310"/>
    </location>
</feature>
<dbReference type="PROSITE" id="PS51762">
    <property type="entry name" value="GH16_2"/>
    <property type="match status" value="1"/>
</dbReference>
<protein>
    <recommendedName>
        <fullName evidence="3">GH16 domain-containing protein</fullName>
    </recommendedName>
</protein>
<dbReference type="InterPro" id="IPR013320">
    <property type="entry name" value="ConA-like_dom_sf"/>
</dbReference>
<keyword evidence="5" id="KW-1185">Reference proteome</keyword>
<dbReference type="SUPFAM" id="SSF49899">
    <property type="entry name" value="Concanavalin A-like lectins/glucanases"/>
    <property type="match status" value="1"/>
</dbReference>
<dbReference type="InterPro" id="IPR000757">
    <property type="entry name" value="Beta-glucanase-like"/>
</dbReference>